<reference evidence="12 13" key="1">
    <citation type="journal article" date="2012" name="Stand. Genomic Sci.">
        <title>Complete genome sequence of the melanogenic marine bacterium Marinomonas mediterranea type strain (MMB-1(T)).</title>
        <authorList>
            <person name="Lucas-Elio P."/>
            <person name="Goodwin L."/>
            <person name="Woyke T."/>
            <person name="Pitluck S."/>
            <person name="Nolan M."/>
            <person name="Kyrpides N.C."/>
            <person name="Detter J.C."/>
            <person name="Copeland A."/>
            <person name="Teshima H."/>
            <person name="Bruce D."/>
            <person name="Detter C."/>
            <person name="Tapia R."/>
            <person name="Han S."/>
            <person name="Land M.L."/>
            <person name="Ivanova N."/>
            <person name="Mikhailova N."/>
            <person name="Johnston A.W."/>
            <person name="Sanchez-Amat A."/>
        </authorList>
    </citation>
    <scope>NUCLEOTIDE SEQUENCE [LARGE SCALE GENOMIC DNA]</scope>
    <source>
        <strain evidence="13">ATCC 700492 / JCM 21426 / NBRC 103028 / MMB-1</strain>
    </source>
</reference>
<evidence type="ECO:0000313" key="12">
    <source>
        <dbReference type="EMBL" id="ADZ91506.1"/>
    </source>
</evidence>
<feature type="binding site" evidence="10">
    <location>
        <position position="80"/>
    </location>
    <ligand>
        <name>Mn(2+)</name>
        <dbReference type="ChEBI" id="CHEBI:29035"/>
        <label>2</label>
    </ligand>
</feature>
<dbReference type="InterPro" id="IPR004843">
    <property type="entry name" value="Calcineurin-like_PHP"/>
</dbReference>
<dbReference type="GO" id="GO:0019897">
    <property type="term" value="C:extrinsic component of plasma membrane"/>
    <property type="evidence" value="ECO:0007669"/>
    <property type="project" value="UniProtKB-UniRule"/>
</dbReference>
<keyword evidence="3 10" id="KW-0997">Cell inner membrane</keyword>
<comment type="subcellular location">
    <subcellularLocation>
        <location evidence="10">Cell inner membrane</location>
        <topology evidence="10">Peripheral membrane protein</topology>
        <orientation evidence="10">Cytoplasmic side</orientation>
    </subcellularLocation>
</comment>
<dbReference type="OrthoDB" id="9783283at2"/>
<dbReference type="InterPro" id="IPR010138">
    <property type="entry name" value="UDP-diacylglucosamine_Hdrlase"/>
</dbReference>
<dbReference type="GO" id="GO:0005737">
    <property type="term" value="C:cytoplasm"/>
    <property type="evidence" value="ECO:0007669"/>
    <property type="project" value="InterPro"/>
</dbReference>
<keyword evidence="9 10" id="KW-0464">Manganese</keyword>
<feature type="domain" description="Calcineurin-like phosphoesterase" evidence="11">
    <location>
        <begin position="5"/>
        <end position="200"/>
    </location>
</feature>
<dbReference type="InterPro" id="IPR029052">
    <property type="entry name" value="Metallo-depent_PP-like"/>
</dbReference>
<dbReference type="SUPFAM" id="SSF56300">
    <property type="entry name" value="Metallo-dependent phosphatases"/>
    <property type="match status" value="1"/>
</dbReference>
<comment type="cofactor">
    <cofactor evidence="10">
        <name>Mn(2+)</name>
        <dbReference type="ChEBI" id="CHEBI:29035"/>
    </cofactor>
    <text evidence="10">Binds 2 Mn(2+) ions per subunit in a binuclear metal center.</text>
</comment>
<feature type="binding site" evidence="10">
    <location>
        <position position="115"/>
    </location>
    <ligand>
        <name>Mn(2+)</name>
        <dbReference type="ChEBI" id="CHEBI:29035"/>
        <label>2</label>
    </ligand>
</feature>
<dbReference type="Proteomes" id="UP000001062">
    <property type="component" value="Chromosome"/>
</dbReference>
<evidence type="ECO:0000256" key="8">
    <source>
        <dbReference type="ARBA" id="ARBA00023136"/>
    </source>
</evidence>
<feature type="binding site" evidence="10">
    <location>
        <position position="42"/>
    </location>
    <ligand>
        <name>Mn(2+)</name>
        <dbReference type="ChEBI" id="CHEBI:29035"/>
        <label>1</label>
    </ligand>
</feature>
<comment type="function">
    <text evidence="10">Hydrolyzes the pyrophosphate bond of UDP-2,3-diacylglucosamine to yield 2,3-diacylglucosamine 1-phosphate (lipid X) and UMP by catalyzing the attack of water at the alpha-P atom. Involved in the biosynthesis of lipid A, a phosphorylated glycolipid that anchors the lipopolysaccharide to the outer membrane of the cell.</text>
</comment>
<evidence type="ECO:0000256" key="1">
    <source>
        <dbReference type="ARBA" id="ARBA00022475"/>
    </source>
</evidence>
<dbReference type="eggNOG" id="COG2908">
    <property type="taxonomic scope" value="Bacteria"/>
</dbReference>
<feature type="binding site" evidence="10">
    <location>
        <position position="196"/>
    </location>
    <ligand>
        <name>substrate</name>
    </ligand>
</feature>
<dbReference type="HAMAP" id="MF_00575">
    <property type="entry name" value="LpxH"/>
    <property type="match status" value="1"/>
</dbReference>
<dbReference type="NCBIfam" id="NF003743">
    <property type="entry name" value="PRK05340.1"/>
    <property type="match status" value="1"/>
</dbReference>
<sequence length="256" mass="29358">MTDFFISDLHLYDKRPDLIRAFVVLTDEIKKYPDSTLYILGDFYEAWIGDDYQPLWNKDIETALTSLHASGHSIKFIHGNRDFLIKHTWCERTGAELLEEISSLNHRGNIICLAHGDEFCTDDIDYQQFRAQNRTEAWQSTVLAMPIEQRLALAQQLRNDSKSMSADKESSIMDVNENTIASTMHQQGASVLIHGHTHRPKLHDQTFGKRLVLGDWDTFVWVAKLEDNSLSQARASVESFCEKGFESLDTQHALQL</sequence>
<keyword evidence="13" id="KW-1185">Reference proteome</keyword>
<evidence type="ECO:0000256" key="9">
    <source>
        <dbReference type="ARBA" id="ARBA00023211"/>
    </source>
</evidence>
<comment type="pathway">
    <text evidence="10">Glycolipid biosynthesis; lipid IV(A) biosynthesis; lipid IV(A) from (3R)-3-hydroxytetradecanoyl-[acyl-carrier-protein] and UDP-N-acetyl-alpha-D-glucosamine: step 4/6.</text>
</comment>
<proteinExistence type="inferred from homology"/>
<dbReference type="NCBIfam" id="TIGR01854">
    <property type="entry name" value="lipid_A_lpxH"/>
    <property type="match status" value="1"/>
</dbReference>
<dbReference type="AlphaFoldDB" id="F2JTJ2"/>
<dbReference type="STRING" id="717774.Marme_2265"/>
<feature type="binding site" evidence="10">
    <location>
        <position position="8"/>
    </location>
    <ligand>
        <name>Mn(2+)</name>
        <dbReference type="ChEBI" id="CHEBI:29035"/>
        <label>1</label>
    </ligand>
</feature>
<dbReference type="PANTHER" id="PTHR34990">
    <property type="entry name" value="UDP-2,3-DIACYLGLUCOSAMINE HYDROLASE-RELATED"/>
    <property type="match status" value="1"/>
</dbReference>
<comment type="catalytic activity">
    <reaction evidence="10">
        <text>UDP-2-N,3-O-bis[(3R)-3-hydroxytetradecanoyl]-alpha-D-glucosamine + H2O = 2-N,3-O-bis[(3R)-3-hydroxytetradecanoyl]-alpha-D-glucosaminyl 1-phosphate + UMP + 2 H(+)</text>
        <dbReference type="Rhea" id="RHEA:25213"/>
        <dbReference type="ChEBI" id="CHEBI:15377"/>
        <dbReference type="ChEBI" id="CHEBI:15378"/>
        <dbReference type="ChEBI" id="CHEBI:57865"/>
        <dbReference type="ChEBI" id="CHEBI:57957"/>
        <dbReference type="ChEBI" id="CHEBI:78847"/>
        <dbReference type="EC" id="3.6.1.54"/>
    </reaction>
</comment>
<keyword evidence="8 10" id="KW-0472">Membrane</keyword>
<keyword evidence="1 10" id="KW-1003">Cell membrane</keyword>
<feature type="binding site" evidence="10">
    <location>
        <position position="196"/>
    </location>
    <ligand>
        <name>Mn(2+)</name>
        <dbReference type="ChEBI" id="CHEBI:29035"/>
        <label>2</label>
    </ligand>
</feature>
<name>F2JTJ2_MARM1</name>
<dbReference type="PATRIC" id="fig|717774.3.peg.2334"/>
<accession>F2JTJ2</accession>
<feature type="binding site" evidence="10">
    <location>
        <position position="168"/>
    </location>
    <ligand>
        <name>substrate</name>
    </ligand>
</feature>
<evidence type="ECO:0000256" key="4">
    <source>
        <dbReference type="ARBA" id="ARBA00022556"/>
    </source>
</evidence>
<gene>
    <name evidence="10" type="primary">lpxH</name>
    <name evidence="12" type="ordered locus">Marme_2265</name>
</gene>
<evidence type="ECO:0000256" key="7">
    <source>
        <dbReference type="ARBA" id="ARBA00023098"/>
    </source>
</evidence>
<organism evidence="12 13">
    <name type="scientific">Marinomonas mediterranea (strain ATCC 700492 / JCM 21426 / NBRC 103028 / MMB-1)</name>
    <dbReference type="NCBI Taxonomy" id="717774"/>
    <lineage>
        <taxon>Bacteria</taxon>
        <taxon>Pseudomonadati</taxon>
        <taxon>Pseudomonadota</taxon>
        <taxon>Gammaproteobacteria</taxon>
        <taxon>Oceanospirillales</taxon>
        <taxon>Oceanospirillaceae</taxon>
        <taxon>Marinomonas</taxon>
    </lineage>
</organism>
<feature type="binding site" evidence="10">
    <location>
        <position position="198"/>
    </location>
    <ligand>
        <name>Mn(2+)</name>
        <dbReference type="ChEBI" id="CHEBI:29035"/>
        <label>1</label>
    </ligand>
</feature>
<protein>
    <recommendedName>
        <fullName evidence="10">UDP-2,3-diacylglucosamine hydrolase</fullName>
        <ecNumber evidence="10">3.6.1.54</ecNumber>
    </recommendedName>
    <alternativeName>
        <fullName evidence="10">UDP-2,3-diacylglucosamine diphosphatase</fullName>
    </alternativeName>
</protein>
<keyword evidence="5 10" id="KW-0479">Metal-binding</keyword>
<dbReference type="KEGG" id="mme:Marme_2265"/>
<dbReference type="GO" id="GO:0009245">
    <property type="term" value="P:lipid A biosynthetic process"/>
    <property type="evidence" value="ECO:0007669"/>
    <property type="project" value="UniProtKB-UniRule"/>
</dbReference>
<keyword evidence="2 10" id="KW-0444">Lipid biosynthesis</keyword>
<evidence type="ECO:0000256" key="6">
    <source>
        <dbReference type="ARBA" id="ARBA00022801"/>
    </source>
</evidence>
<dbReference type="RefSeq" id="WP_013661411.1">
    <property type="nucleotide sequence ID" value="NC_015276.1"/>
</dbReference>
<dbReference type="InterPro" id="IPR043461">
    <property type="entry name" value="LpxH-like"/>
</dbReference>
<keyword evidence="4 10" id="KW-0441">Lipid A biosynthesis</keyword>
<dbReference type="GO" id="GO:0008758">
    <property type="term" value="F:UDP-2,3-diacylglucosamine hydrolase activity"/>
    <property type="evidence" value="ECO:0007669"/>
    <property type="project" value="UniProtKB-UniRule"/>
</dbReference>
<comment type="caution">
    <text evidence="10">Lacks conserved residue(s) required for the propagation of feature annotation.</text>
</comment>
<keyword evidence="6 10" id="KW-0378">Hydrolase</keyword>
<keyword evidence="7 10" id="KW-0443">Lipid metabolism</keyword>
<evidence type="ECO:0000256" key="2">
    <source>
        <dbReference type="ARBA" id="ARBA00022516"/>
    </source>
</evidence>
<dbReference type="Pfam" id="PF00149">
    <property type="entry name" value="Metallophos"/>
    <property type="match status" value="1"/>
</dbReference>
<dbReference type="EC" id="3.6.1.54" evidence="10"/>
<dbReference type="UniPathway" id="UPA00359">
    <property type="reaction ID" value="UER00480"/>
</dbReference>
<evidence type="ECO:0000259" key="11">
    <source>
        <dbReference type="Pfam" id="PF00149"/>
    </source>
</evidence>
<dbReference type="CDD" id="cd07398">
    <property type="entry name" value="MPP_YbbF-LpxH"/>
    <property type="match status" value="1"/>
</dbReference>
<dbReference type="GO" id="GO:0030145">
    <property type="term" value="F:manganese ion binding"/>
    <property type="evidence" value="ECO:0007669"/>
    <property type="project" value="UniProtKB-UniRule"/>
</dbReference>
<evidence type="ECO:0000313" key="13">
    <source>
        <dbReference type="Proteomes" id="UP000001062"/>
    </source>
</evidence>
<feature type="binding site" evidence="10">
    <location>
        <position position="10"/>
    </location>
    <ligand>
        <name>Mn(2+)</name>
        <dbReference type="ChEBI" id="CHEBI:29035"/>
        <label>1</label>
    </ligand>
</feature>
<feature type="binding site" evidence="10">
    <location>
        <position position="123"/>
    </location>
    <ligand>
        <name>substrate</name>
    </ligand>
</feature>
<evidence type="ECO:0000256" key="10">
    <source>
        <dbReference type="HAMAP-Rule" id="MF_00575"/>
    </source>
</evidence>
<dbReference type="HOGENOM" id="CLU_074586_0_0_6"/>
<dbReference type="EMBL" id="CP002583">
    <property type="protein sequence ID" value="ADZ91506.1"/>
    <property type="molecule type" value="Genomic_DNA"/>
</dbReference>
<evidence type="ECO:0000256" key="3">
    <source>
        <dbReference type="ARBA" id="ARBA00022519"/>
    </source>
</evidence>
<feature type="binding site" evidence="10">
    <location>
        <begin position="80"/>
        <end position="81"/>
    </location>
    <ligand>
        <name>substrate</name>
    </ligand>
</feature>
<dbReference type="PANTHER" id="PTHR34990:SF1">
    <property type="entry name" value="UDP-2,3-DIACYLGLUCOSAMINE HYDROLASE"/>
    <property type="match status" value="1"/>
</dbReference>
<feature type="binding site" evidence="10">
    <location>
        <position position="161"/>
    </location>
    <ligand>
        <name>substrate</name>
    </ligand>
</feature>
<comment type="similarity">
    <text evidence="10">Belongs to the LpxH family.</text>
</comment>
<feature type="binding site" evidence="10">
    <location>
        <position position="42"/>
    </location>
    <ligand>
        <name>Mn(2+)</name>
        <dbReference type="ChEBI" id="CHEBI:29035"/>
        <label>2</label>
    </ligand>
</feature>
<dbReference type="Gene3D" id="3.60.21.10">
    <property type="match status" value="1"/>
</dbReference>
<evidence type="ECO:0000256" key="5">
    <source>
        <dbReference type="ARBA" id="ARBA00022723"/>
    </source>
</evidence>